<feature type="compositionally biased region" description="Polar residues" evidence="7">
    <location>
        <begin position="152"/>
        <end position="166"/>
    </location>
</feature>
<dbReference type="GO" id="GO:0005634">
    <property type="term" value="C:nucleus"/>
    <property type="evidence" value="ECO:0007669"/>
    <property type="project" value="UniProtKB-SubCell"/>
</dbReference>
<gene>
    <name evidence="10" type="ORF">RIF29_17765</name>
</gene>
<feature type="domain" description="Myb-like" evidence="8">
    <location>
        <begin position="60"/>
        <end position="110"/>
    </location>
</feature>
<evidence type="ECO:0000256" key="5">
    <source>
        <dbReference type="ARBA" id="ARBA00023163"/>
    </source>
</evidence>
<proteinExistence type="predicted"/>
<evidence type="ECO:0000256" key="4">
    <source>
        <dbReference type="ARBA" id="ARBA00023125"/>
    </source>
</evidence>
<evidence type="ECO:0000256" key="6">
    <source>
        <dbReference type="ARBA" id="ARBA00023242"/>
    </source>
</evidence>
<protein>
    <submittedName>
        <fullName evidence="10">Uncharacterized protein</fullName>
    </submittedName>
</protein>
<dbReference type="PANTHER" id="PTHR47995">
    <property type="entry name" value="TRANSCRIPTION FACTOR MYB33-RELATED"/>
    <property type="match status" value="1"/>
</dbReference>
<reference evidence="10 11" key="1">
    <citation type="submission" date="2024-01" db="EMBL/GenBank/DDBJ databases">
        <title>The genomes of 5 underutilized Papilionoideae crops provide insights into root nodulation and disease resistanc.</title>
        <authorList>
            <person name="Yuan L."/>
        </authorList>
    </citation>
    <scope>NUCLEOTIDE SEQUENCE [LARGE SCALE GENOMIC DNA]</scope>
    <source>
        <strain evidence="10">ZHUSHIDOU_FW_LH</strain>
        <tissue evidence="10">Leaf</tissue>
    </source>
</reference>
<organism evidence="10 11">
    <name type="scientific">Crotalaria pallida</name>
    <name type="common">Smooth rattlebox</name>
    <name type="synonym">Crotalaria striata</name>
    <dbReference type="NCBI Taxonomy" id="3830"/>
    <lineage>
        <taxon>Eukaryota</taxon>
        <taxon>Viridiplantae</taxon>
        <taxon>Streptophyta</taxon>
        <taxon>Embryophyta</taxon>
        <taxon>Tracheophyta</taxon>
        <taxon>Spermatophyta</taxon>
        <taxon>Magnoliopsida</taxon>
        <taxon>eudicotyledons</taxon>
        <taxon>Gunneridae</taxon>
        <taxon>Pentapetalae</taxon>
        <taxon>rosids</taxon>
        <taxon>fabids</taxon>
        <taxon>Fabales</taxon>
        <taxon>Fabaceae</taxon>
        <taxon>Papilionoideae</taxon>
        <taxon>50 kb inversion clade</taxon>
        <taxon>genistoids sensu lato</taxon>
        <taxon>core genistoids</taxon>
        <taxon>Crotalarieae</taxon>
        <taxon>Crotalaria</taxon>
    </lineage>
</organism>
<feature type="region of interest" description="Disordered" evidence="7">
    <location>
        <begin position="230"/>
        <end position="252"/>
    </location>
</feature>
<dbReference type="InterPro" id="IPR001005">
    <property type="entry name" value="SANT/Myb"/>
</dbReference>
<evidence type="ECO:0000313" key="10">
    <source>
        <dbReference type="EMBL" id="KAK7276622.1"/>
    </source>
</evidence>
<evidence type="ECO:0000259" key="8">
    <source>
        <dbReference type="PROSITE" id="PS50090"/>
    </source>
</evidence>
<dbReference type="AlphaFoldDB" id="A0AAN9IEU8"/>
<feature type="region of interest" description="Disordered" evidence="7">
    <location>
        <begin position="126"/>
        <end position="197"/>
    </location>
</feature>
<dbReference type="Gene3D" id="1.10.10.60">
    <property type="entry name" value="Homeodomain-like"/>
    <property type="match status" value="2"/>
</dbReference>
<feature type="domain" description="HTH myb-type" evidence="9">
    <location>
        <begin position="65"/>
        <end position="114"/>
    </location>
</feature>
<dbReference type="PROSITE" id="PS51294">
    <property type="entry name" value="HTH_MYB"/>
    <property type="match status" value="2"/>
</dbReference>
<keyword evidence="4" id="KW-0238">DNA-binding</keyword>
<dbReference type="GO" id="GO:0003677">
    <property type="term" value="F:DNA binding"/>
    <property type="evidence" value="ECO:0007669"/>
    <property type="project" value="UniProtKB-KW"/>
</dbReference>
<comment type="caution">
    <text evidence="10">The sequence shown here is derived from an EMBL/GenBank/DDBJ whole genome shotgun (WGS) entry which is preliminary data.</text>
</comment>
<evidence type="ECO:0000259" key="9">
    <source>
        <dbReference type="PROSITE" id="PS51294"/>
    </source>
</evidence>
<keyword evidence="5" id="KW-0804">Transcription</keyword>
<feature type="compositionally biased region" description="Low complexity" evidence="7">
    <location>
        <begin position="230"/>
        <end position="239"/>
    </location>
</feature>
<dbReference type="SMART" id="SM00717">
    <property type="entry name" value="SANT"/>
    <property type="match status" value="2"/>
</dbReference>
<evidence type="ECO:0000256" key="2">
    <source>
        <dbReference type="ARBA" id="ARBA00022737"/>
    </source>
</evidence>
<evidence type="ECO:0000256" key="1">
    <source>
        <dbReference type="ARBA" id="ARBA00004123"/>
    </source>
</evidence>
<dbReference type="EMBL" id="JAYWIO010000003">
    <property type="protein sequence ID" value="KAK7276622.1"/>
    <property type="molecule type" value="Genomic_DNA"/>
</dbReference>
<dbReference type="CDD" id="cd00167">
    <property type="entry name" value="SANT"/>
    <property type="match status" value="2"/>
</dbReference>
<keyword evidence="2" id="KW-0677">Repeat</keyword>
<comment type="subcellular location">
    <subcellularLocation>
        <location evidence="1">Nucleus</location>
    </subcellularLocation>
</comment>
<dbReference type="InterPro" id="IPR017930">
    <property type="entry name" value="Myb_dom"/>
</dbReference>
<evidence type="ECO:0000313" key="11">
    <source>
        <dbReference type="Proteomes" id="UP001372338"/>
    </source>
</evidence>
<evidence type="ECO:0000256" key="3">
    <source>
        <dbReference type="ARBA" id="ARBA00023015"/>
    </source>
</evidence>
<dbReference type="PANTHER" id="PTHR47995:SF18">
    <property type="entry name" value="TRANSCRIPTION FACTOR MYB65"/>
    <property type="match status" value="1"/>
</dbReference>
<dbReference type="Proteomes" id="UP001372338">
    <property type="component" value="Unassembled WGS sequence"/>
</dbReference>
<dbReference type="SUPFAM" id="SSF46689">
    <property type="entry name" value="Homeodomain-like"/>
    <property type="match status" value="1"/>
</dbReference>
<keyword evidence="11" id="KW-1185">Reference proteome</keyword>
<dbReference type="Pfam" id="PF00249">
    <property type="entry name" value="Myb_DNA-binding"/>
    <property type="match status" value="2"/>
</dbReference>
<name>A0AAN9IEU8_CROPI</name>
<accession>A0AAN9IEU8</accession>
<dbReference type="PROSITE" id="PS50090">
    <property type="entry name" value="MYB_LIKE"/>
    <property type="match status" value="2"/>
</dbReference>
<feature type="domain" description="HTH myb-type" evidence="9">
    <location>
        <begin position="12"/>
        <end position="63"/>
    </location>
</feature>
<dbReference type="InterPro" id="IPR009057">
    <property type="entry name" value="Homeodomain-like_sf"/>
</dbReference>
<evidence type="ECO:0000256" key="7">
    <source>
        <dbReference type="SAM" id="MobiDB-lite"/>
    </source>
</evidence>
<feature type="compositionally biased region" description="Polar residues" evidence="7">
    <location>
        <begin position="174"/>
        <end position="197"/>
    </location>
</feature>
<sequence>MSSPKERRKGSKTTWTPEEDAILREAVNKYGEGKWGTIQKNSGLNRSSDACRMYWKRLLKTGLIKGNFTQEEVDKILNLVPILGNKWDTIAKELPGRTGNDVKSFYIAHKKEKKRGERIQQLVVGTSHEKTSTFGHGSRPSHQFPDPDMDGKSSSKFPHGLGSSQFPHPDSMFAQGSRSSQFPAMSPSPVMQQQNSLDSTFSNTPAAGPALIDPYTGLSENTFLKAGQTSLTGGTETQQGSGGGGGGTLKRSFYSLDKPAETPSDNCHLESMLYPAKAPEGSSDDFFLPFNIDLANQLDLSISQEDFDMAMNPLNEIFEPFNKIQKKDK</sequence>
<keyword evidence="3" id="KW-0805">Transcription regulation</keyword>
<keyword evidence="6" id="KW-0539">Nucleus</keyword>
<feature type="domain" description="Myb-like" evidence="8">
    <location>
        <begin position="7"/>
        <end position="59"/>
    </location>
</feature>